<evidence type="ECO:0000313" key="2">
    <source>
        <dbReference type="Proteomes" id="UP000317940"/>
    </source>
</evidence>
<name>A0A561TTB1_9ACTN</name>
<sequence length="123" mass="13168">MATVDVDGSYLVVRLSPLEKLGSLHGDLRIPLATVTEVRVSEQPWSELRGMRAPGTGLPGVISLCTRRGVGIKDFAAVYRRGPAVVIETDGGGFDRIVLSREDAPEVARRVRRATTLAEANAG</sequence>
<proteinExistence type="predicted"/>
<accession>A0A561TTB1</accession>
<evidence type="ECO:0000313" key="1">
    <source>
        <dbReference type="EMBL" id="TWF90327.1"/>
    </source>
</evidence>
<reference evidence="1 2" key="1">
    <citation type="submission" date="2019-06" db="EMBL/GenBank/DDBJ databases">
        <title>Sequencing the genomes of 1000 actinobacteria strains.</title>
        <authorList>
            <person name="Klenk H.-P."/>
        </authorList>
    </citation>
    <scope>NUCLEOTIDE SEQUENCE [LARGE SCALE GENOMIC DNA]</scope>
    <source>
        <strain evidence="1 2">DSM 44826</strain>
    </source>
</reference>
<dbReference type="AlphaFoldDB" id="A0A561TTB1"/>
<organism evidence="1 2">
    <name type="scientific">Kitasatospora viridis</name>
    <dbReference type="NCBI Taxonomy" id="281105"/>
    <lineage>
        <taxon>Bacteria</taxon>
        <taxon>Bacillati</taxon>
        <taxon>Actinomycetota</taxon>
        <taxon>Actinomycetes</taxon>
        <taxon>Kitasatosporales</taxon>
        <taxon>Streptomycetaceae</taxon>
        <taxon>Kitasatospora</taxon>
    </lineage>
</organism>
<gene>
    <name evidence="1" type="ORF">FHX73_13371</name>
</gene>
<comment type="caution">
    <text evidence="1">The sequence shown here is derived from an EMBL/GenBank/DDBJ whole genome shotgun (WGS) entry which is preliminary data.</text>
</comment>
<dbReference type="OrthoDB" id="530515at2"/>
<dbReference type="EMBL" id="VIWT01000003">
    <property type="protein sequence ID" value="TWF90327.1"/>
    <property type="molecule type" value="Genomic_DNA"/>
</dbReference>
<dbReference type="Proteomes" id="UP000317940">
    <property type="component" value="Unassembled WGS sequence"/>
</dbReference>
<protein>
    <submittedName>
        <fullName evidence="1">Uncharacterized protein</fullName>
    </submittedName>
</protein>
<keyword evidence="2" id="KW-1185">Reference proteome</keyword>
<dbReference type="RefSeq" id="WP_145909538.1">
    <property type="nucleotide sequence ID" value="NZ_BAAAMZ010000001.1"/>
</dbReference>